<feature type="region of interest" description="Disordered" evidence="1">
    <location>
        <begin position="1"/>
        <end position="20"/>
    </location>
</feature>
<comment type="caution">
    <text evidence="2">The sequence shown here is derived from an EMBL/GenBank/DDBJ whole genome shotgun (WGS) entry which is preliminary data.</text>
</comment>
<dbReference type="AlphaFoldDB" id="A0A2S9PY48"/>
<dbReference type="RefSeq" id="WP_105868456.1">
    <property type="nucleotide sequence ID" value="NZ_PVLV01000121.1"/>
</dbReference>
<organism evidence="2 3">
    <name type="scientific">Streptomyces solincola</name>
    <dbReference type="NCBI Taxonomy" id="2100817"/>
    <lineage>
        <taxon>Bacteria</taxon>
        <taxon>Bacillati</taxon>
        <taxon>Actinomycetota</taxon>
        <taxon>Actinomycetes</taxon>
        <taxon>Kitasatosporales</taxon>
        <taxon>Streptomycetaceae</taxon>
        <taxon>Streptomyces</taxon>
    </lineage>
</organism>
<proteinExistence type="predicted"/>
<sequence>MPAYNGTRHHNAKLDNRKVRQARKSFDTGKWTVTALATKYGVSWGTMYALLKRQTWKHVA</sequence>
<evidence type="ECO:0000256" key="1">
    <source>
        <dbReference type="SAM" id="MobiDB-lite"/>
    </source>
</evidence>
<accession>A0A2S9PY48</accession>
<gene>
    <name evidence="2" type="ORF">C6N75_09655</name>
</gene>
<reference evidence="2 3" key="1">
    <citation type="submission" date="2018-03" db="EMBL/GenBank/DDBJ databases">
        <title>Novel Streptomyces sp. from soil.</title>
        <authorList>
            <person name="Tan G.Y.A."/>
            <person name="Lee Z.Y."/>
        </authorList>
    </citation>
    <scope>NUCLEOTIDE SEQUENCE [LARGE SCALE GENOMIC DNA]</scope>
    <source>
        <strain evidence="2 3">ST5x</strain>
    </source>
</reference>
<evidence type="ECO:0000313" key="3">
    <source>
        <dbReference type="Proteomes" id="UP000239322"/>
    </source>
</evidence>
<dbReference type="Proteomes" id="UP000239322">
    <property type="component" value="Unassembled WGS sequence"/>
</dbReference>
<protein>
    <submittedName>
        <fullName evidence="2">Uncharacterized protein</fullName>
    </submittedName>
</protein>
<evidence type="ECO:0000313" key="2">
    <source>
        <dbReference type="EMBL" id="PRH79340.1"/>
    </source>
</evidence>
<keyword evidence="3" id="KW-1185">Reference proteome</keyword>
<dbReference type="OrthoDB" id="3732358at2"/>
<name>A0A2S9PY48_9ACTN</name>
<dbReference type="EMBL" id="PVLV01000121">
    <property type="protein sequence ID" value="PRH79340.1"/>
    <property type="molecule type" value="Genomic_DNA"/>
</dbReference>